<comment type="caution">
    <text evidence="2">The sequence shown here is derived from an EMBL/GenBank/DDBJ whole genome shotgun (WGS) entry which is preliminary data.</text>
</comment>
<reference evidence="2 3" key="1">
    <citation type="submission" date="2019-07" db="EMBL/GenBank/DDBJ databases">
        <title>Draft genome assembly of a fouling barnacle, Amphibalanus amphitrite (Darwin, 1854): The first reference genome for Thecostraca.</title>
        <authorList>
            <person name="Kim W."/>
        </authorList>
    </citation>
    <scope>NUCLEOTIDE SEQUENCE [LARGE SCALE GENOMIC DNA]</scope>
    <source>
        <strain evidence="2">SNU_AA5</strain>
        <tissue evidence="2">Soma without cirri and trophi</tissue>
    </source>
</reference>
<name>A0A6A4WE60_AMPAM</name>
<evidence type="ECO:0000313" key="2">
    <source>
        <dbReference type="EMBL" id="KAF0301890.1"/>
    </source>
</evidence>
<protein>
    <submittedName>
        <fullName evidence="2">Uncharacterized protein</fullName>
    </submittedName>
</protein>
<proteinExistence type="predicted"/>
<dbReference type="AlphaFoldDB" id="A0A6A4WE60"/>
<accession>A0A6A4WE60</accession>
<organism evidence="2 3">
    <name type="scientific">Amphibalanus amphitrite</name>
    <name type="common">Striped barnacle</name>
    <name type="synonym">Balanus amphitrite</name>
    <dbReference type="NCBI Taxonomy" id="1232801"/>
    <lineage>
        <taxon>Eukaryota</taxon>
        <taxon>Metazoa</taxon>
        <taxon>Ecdysozoa</taxon>
        <taxon>Arthropoda</taxon>
        <taxon>Crustacea</taxon>
        <taxon>Multicrustacea</taxon>
        <taxon>Cirripedia</taxon>
        <taxon>Thoracica</taxon>
        <taxon>Thoracicalcarea</taxon>
        <taxon>Balanomorpha</taxon>
        <taxon>Balanoidea</taxon>
        <taxon>Balanidae</taxon>
        <taxon>Amphibalaninae</taxon>
        <taxon>Amphibalanus</taxon>
    </lineage>
</organism>
<dbReference type="Proteomes" id="UP000440578">
    <property type="component" value="Unassembled WGS sequence"/>
</dbReference>
<evidence type="ECO:0000256" key="1">
    <source>
        <dbReference type="SAM" id="MobiDB-lite"/>
    </source>
</evidence>
<keyword evidence="3" id="KW-1185">Reference proteome</keyword>
<sequence length="132" mass="14094">MGLAGFSGPRRAGKRVVLIVPVKGGSPLRRPAVVPVVRGAGGPHGPHGPQLVSVKPGDHRPPQPVPVVRDAAGRYRPLADLPPKQRHTVLNTQNVYTLDNPQHRRSVVKGYGPPKPRDVISCTELGVTDCHV</sequence>
<evidence type="ECO:0000313" key="3">
    <source>
        <dbReference type="Proteomes" id="UP000440578"/>
    </source>
</evidence>
<dbReference type="EMBL" id="VIIS01001113">
    <property type="protein sequence ID" value="KAF0301890.1"/>
    <property type="molecule type" value="Genomic_DNA"/>
</dbReference>
<gene>
    <name evidence="2" type="ORF">FJT64_000110</name>
</gene>
<feature type="region of interest" description="Disordered" evidence="1">
    <location>
        <begin position="35"/>
        <end position="65"/>
    </location>
</feature>